<proteinExistence type="predicted"/>
<organism evidence="2 3">
    <name type="scientific">Allocoleopsis franciscana PCC 7113</name>
    <dbReference type="NCBI Taxonomy" id="1173027"/>
    <lineage>
        <taxon>Bacteria</taxon>
        <taxon>Bacillati</taxon>
        <taxon>Cyanobacteriota</taxon>
        <taxon>Cyanophyceae</taxon>
        <taxon>Coleofasciculales</taxon>
        <taxon>Coleofasciculaceae</taxon>
        <taxon>Allocoleopsis</taxon>
        <taxon>Allocoleopsis franciscana</taxon>
    </lineage>
</organism>
<reference evidence="2 3" key="1">
    <citation type="submission" date="2012-06" db="EMBL/GenBank/DDBJ databases">
        <title>Finished chromosome of genome of Microcoleus sp. PCC 7113.</title>
        <authorList>
            <consortium name="US DOE Joint Genome Institute"/>
            <person name="Gugger M."/>
            <person name="Coursin T."/>
            <person name="Rippka R."/>
            <person name="Tandeau De Marsac N."/>
            <person name="Huntemann M."/>
            <person name="Wei C.-L."/>
            <person name="Han J."/>
            <person name="Detter J.C."/>
            <person name="Han C."/>
            <person name="Tapia R."/>
            <person name="Chen A."/>
            <person name="Kyrpides N."/>
            <person name="Mavromatis K."/>
            <person name="Markowitz V."/>
            <person name="Szeto E."/>
            <person name="Ivanova N."/>
            <person name="Pagani I."/>
            <person name="Pati A."/>
            <person name="Goodwin L."/>
            <person name="Nordberg H.P."/>
            <person name="Cantor M.N."/>
            <person name="Hua S.X."/>
            <person name="Woyke T."/>
            <person name="Kerfeld C.A."/>
        </authorList>
    </citation>
    <scope>NUCLEOTIDE SEQUENCE [LARGE SCALE GENOMIC DNA]</scope>
    <source>
        <strain evidence="2 3">PCC 7113</strain>
    </source>
</reference>
<dbReference type="eggNOG" id="COG0699">
    <property type="taxonomic scope" value="Bacteria"/>
</dbReference>
<dbReference type="SUPFAM" id="SSF52540">
    <property type="entry name" value="P-loop containing nucleoside triphosphate hydrolases"/>
    <property type="match status" value="1"/>
</dbReference>
<dbReference type="PANTHER" id="PTHR43681:SF1">
    <property type="entry name" value="SARCALUMENIN"/>
    <property type="match status" value="1"/>
</dbReference>
<dbReference type="KEGG" id="mic:Mic7113_1346"/>
<dbReference type="Pfam" id="PF00350">
    <property type="entry name" value="Dynamin_N"/>
    <property type="match status" value="1"/>
</dbReference>
<dbReference type="AlphaFoldDB" id="K9WA10"/>
<dbReference type="PANTHER" id="PTHR43681">
    <property type="entry name" value="TRANSMEMBRANE GTPASE FZO"/>
    <property type="match status" value="1"/>
</dbReference>
<sequence>MQEQNVYQNLVTNLRSALGVLELDKTSQLYRDAISICDYIEDPIFRIAVFGPFNYGKSTLLNAILGNRTLPIDLIPTTGAAIHVRYGNELHTRITFKDGTKISESGTEVLKQYAILDDQRRMRGDVTSVHVYCPHSFLQRNVELLDLPGTNDREAQDDLVRDQLLTADLVIQVLDARKLMTLYERENLRDWLLDRGIKTVVFVANFLNLLEPEDQKQVYNRLLFVAESFRSELPNNISNLYRVDALPALRARLKGDASAAQTTGLAMFESALQSIVAVKHENQDIRLPRVQAIATQIQQALQTKAQTVSSELEMAANKRHQKFEIKQKAQKLIQKGFSKSVSDFMSWLYLPKLLYAYQSNIVSALQQGTFNHWEGGGFKQAIAEHEQSIMKWVHQACEFFDCPQPGELSIPFPSQPQVILPEPPGPSTPSKSSTDVPPIALTSSVGWILGGPVGAVVAGGASYLLNKLNQDSEPQKPISSNAYLEEVQEAYNRAAKDYLTRFSNQAFSTLDDYQKLAEKITNLQITEEPSKQTTQHYQLQLLQTLQDNLTHELDLVSTKFSL</sequence>
<accession>K9WA10</accession>
<dbReference type="Gene3D" id="3.40.50.300">
    <property type="entry name" value="P-loop containing nucleotide triphosphate hydrolases"/>
    <property type="match status" value="1"/>
</dbReference>
<dbReference type="InterPro" id="IPR051943">
    <property type="entry name" value="TRAFAC_Dynamin-like_GTPase"/>
</dbReference>
<dbReference type="EMBL" id="CP003630">
    <property type="protein sequence ID" value="AFZ17230.1"/>
    <property type="molecule type" value="Genomic_DNA"/>
</dbReference>
<protein>
    <submittedName>
        <fullName evidence="2">Dynamin family protein</fullName>
    </submittedName>
</protein>
<keyword evidence="3" id="KW-1185">Reference proteome</keyword>
<evidence type="ECO:0000313" key="3">
    <source>
        <dbReference type="Proteomes" id="UP000010471"/>
    </source>
</evidence>
<dbReference type="InterPro" id="IPR045063">
    <property type="entry name" value="Dynamin_N"/>
</dbReference>
<dbReference type="InterPro" id="IPR027417">
    <property type="entry name" value="P-loop_NTPase"/>
</dbReference>
<name>K9WA10_9CYAN</name>
<evidence type="ECO:0000313" key="2">
    <source>
        <dbReference type="EMBL" id="AFZ17230.1"/>
    </source>
</evidence>
<gene>
    <name evidence="2" type="ORF">Mic7113_1346</name>
</gene>
<dbReference type="HOGENOM" id="CLU_022169_0_0_3"/>
<dbReference type="STRING" id="1173027.Mic7113_1346"/>
<dbReference type="Proteomes" id="UP000010471">
    <property type="component" value="Chromosome"/>
</dbReference>
<dbReference type="PATRIC" id="fig|1173027.3.peg.1489"/>
<dbReference type="RefSeq" id="WP_015181390.1">
    <property type="nucleotide sequence ID" value="NC_019738.1"/>
</dbReference>
<evidence type="ECO:0000259" key="1">
    <source>
        <dbReference type="Pfam" id="PF00350"/>
    </source>
</evidence>
<dbReference type="OrthoDB" id="5477114at2"/>
<dbReference type="CDD" id="cd09912">
    <property type="entry name" value="DLP_2"/>
    <property type="match status" value="1"/>
</dbReference>
<feature type="domain" description="Dynamin N-terminal" evidence="1">
    <location>
        <begin position="47"/>
        <end position="203"/>
    </location>
</feature>